<organism evidence="3 4">
    <name type="scientific">Sporothrix eucalyptigena</name>
    <dbReference type="NCBI Taxonomy" id="1812306"/>
    <lineage>
        <taxon>Eukaryota</taxon>
        <taxon>Fungi</taxon>
        <taxon>Dikarya</taxon>
        <taxon>Ascomycota</taxon>
        <taxon>Pezizomycotina</taxon>
        <taxon>Sordariomycetes</taxon>
        <taxon>Sordariomycetidae</taxon>
        <taxon>Ophiostomatales</taxon>
        <taxon>Ophiostomataceae</taxon>
        <taxon>Sporothrix</taxon>
    </lineage>
</organism>
<dbReference type="PANTHER" id="PTHR11552">
    <property type="entry name" value="GLUCOSE-METHANOL-CHOLINE GMC OXIDOREDUCTASE"/>
    <property type="match status" value="1"/>
</dbReference>
<proteinExistence type="inferred from homology"/>
<comment type="caution">
    <text evidence="3">The sequence shown here is derived from an EMBL/GenBank/DDBJ whole genome shotgun (WGS) entry which is preliminary data.</text>
</comment>
<evidence type="ECO:0000256" key="1">
    <source>
        <dbReference type="ARBA" id="ARBA00010790"/>
    </source>
</evidence>
<reference evidence="3 4" key="1">
    <citation type="submission" date="2024-01" db="EMBL/GenBank/DDBJ databases">
        <authorList>
            <person name="Allen C."/>
            <person name="Tagirdzhanova G."/>
        </authorList>
    </citation>
    <scope>NUCLEOTIDE SEQUENCE [LARGE SCALE GENOMIC DNA]</scope>
</reference>
<dbReference type="Gene3D" id="3.50.50.60">
    <property type="entry name" value="FAD/NAD(P)-binding domain"/>
    <property type="match status" value="2"/>
</dbReference>
<feature type="domain" description="Glucose-methanol-choline oxidoreductase N-terminal" evidence="2">
    <location>
        <begin position="295"/>
        <end position="309"/>
    </location>
</feature>
<dbReference type="EMBL" id="CAWUHD010000006">
    <property type="protein sequence ID" value="CAK7211016.1"/>
    <property type="molecule type" value="Genomic_DNA"/>
</dbReference>
<dbReference type="PANTHER" id="PTHR11552:SF219">
    <property type="entry name" value="GLUCOSE-METHANOL-CHOLINE OXIDOREDUCTASE N-TERMINAL DOMAIN-CONTAINING PROTEIN"/>
    <property type="match status" value="1"/>
</dbReference>
<dbReference type="Proteomes" id="UP001642482">
    <property type="component" value="Unassembled WGS sequence"/>
</dbReference>
<dbReference type="SUPFAM" id="SSF51905">
    <property type="entry name" value="FAD/NAD(P)-binding domain"/>
    <property type="match status" value="1"/>
</dbReference>
<dbReference type="InterPro" id="IPR000172">
    <property type="entry name" value="GMC_OxRdtase_N"/>
</dbReference>
<name>A0ABP0AUT1_9PEZI</name>
<evidence type="ECO:0000259" key="2">
    <source>
        <dbReference type="PROSITE" id="PS00624"/>
    </source>
</evidence>
<keyword evidence="4" id="KW-1185">Reference proteome</keyword>
<sequence length="656" mass="71267">MWPFSTAYPERNVADVDGQTFDYIIIGGGTAGSVLASRLSEDPSVSVLLLERGPIKDVFMSRVPLLSQNFSEPWCTAVGDRFSEPIAACNGRRLQLISAEGLGGTTRINGMLVTRGAPGGYNEWANDLELEGWSWPEVEPYFSKIETALDHSEAEHRGHKGPIVNRQTPIDYEFYPYLAKACGAISLPTENDCNKPSASAQGFFRLDGAVYPDGTRVSTYRTYLNKQTVLERHSHLTVCTEALATKLEFNNGDAVTDDTAEVKVTGVYVASAPARKPAGNTVLVKARREVIVCAGAFRTPQLLMLSGLGPRDELVNKHGIPCVRDLPAVGQNLSDHFAIPIMIELPPYDTLHSLMHSPIRVGLVGFVKHILFGSGVLSMPSTATTIFARTSAIDDSTYHVSDSPENNDALQPRNVPDVEIMVIPVNCINLDMAGNAASAATRGRAFLTLYTTMVQLRTQGHLELVSATDSQAHARIFYPELSGDDAASKEDWTAVRRAVRLSMRIAEEFVERSGYPNKPAELVFAPGMDMDILGAITKGRPGERPDATENQAADSALINTKLPPLAKTWKTVTDAEIDAYVRETGQSSLHFGCTSRMSKSASDGVVDTRLRVHGVSNLRVADASIFPKIPSGHTMAPTLMVGERCADFIKADWTGQ</sequence>
<evidence type="ECO:0000313" key="3">
    <source>
        <dbReference type="EMBL" id="CAK7211016.1"/>
    </source>
</evidence>
<evidence type="ECO:0000313" key="4">
    <source>
        <dbReference type="Proteomes" id="UP001642482"/>
    </source>
</evidence>
<dbReference type="SUPFAM" id="SSF54373">
    <property type="entry name" value="FAD-linked reductases, C-terminal domain"/>
    <property type="match status" value="1"/>
</dbReference>
<accession>A0ABP0AUT1</accession>
<gene>
    <name evidence="3" type="ORF">SEUCBS140593_001025</name>
</gene>
<dbReference type="InterPro" id="IPR007867">
    <property type="entry name" value="GMC_OxRtase_C"/>
</dbReference>
<dbReference type="Gene3D" id="3.30.560.10">
    <property type="entry name" value="Glucose Oxidase, domain 3"/>
    <property type="match status" value="2"/>
</dbReference>
<dbReference type="PIRSF" id="PIRSF000137">
    <property type="entry name" value="Alcohol_oxidase"/>
    <property type="match status" value="1"/>
</dbReference>
<dbReference type="InterPro" id="IPR012132">
    <property type="entry name" value="GMC_OxRdtase"/>
</dbReference>
<dbReference type="Pfam" id="PF05199">
    <property type="entry name" value="GMC_oxred_C"/>
    <property type="match status" value="1"/>
</dbReference>
<protein>
    <recommendedName>
        <fullName evidence="2">Glucose-methanol-choline oxidoreductase N-terminal domain-containing protein</fullName>
    </recommendedName>
</protein>
<dbReference type="Pfam" id="PF00732">
    <property type="entry name" value="GMC_oxred_N"/>
    <property type="match status" value="1"/>
</dbReference>
<comment type="similarity">
    <text evidence="1">Belongs to the GMC oxidoreductase family.</text>
</comment>
<dbReference type="InterPro" id="IPR036188">
    <property type="entry name" value="FAD/NAD-bd_sf"/>
</dbReference>
<dbReference type="PROSITE" id="PS00624">
    <property type="entry name" value="GMC_OXRED_2"/>
    <property type="match status" value="1"/>
</dbReference>